<evidence type="ECO:0000256" key="3">
    <source>
        <dbReference type="SAM" id="MobiDB-lite"/>
    </source>
</evidence>
<feature type="region of interest" description="Disordered" evidence="3">
    <location>
        <begin position="234"/>
        <end position="258"/>
    </location>
</feature>
<feature type="domain" description="Peroxisomal ATPase PEX1 N-terminal C-lobe" evidence="4">
    <location>
        <begin position="97"/>
        <end position="170"/>
    </location>
</feature>
<reference evidence="5 6" key="1">
    <citation type="journal article" date="2020" name="Nat. Commun.">
        <title>Genome of Tripterygium wilfordii and identification of cytochrome P450 involved in triptolide biosynthesis.</title>
        <authorList>
            <person name="Tu L."/>
            <person name="Su P."/>
            <person name="Zhang Z."/>
            <person name="Gao L."/>
            <person name="Wang J."/>
            <person name="Hu T."/>
            <person name="Zhou J."/>
            <person name="Zhang Y."/>
            <person name="Zhao Y."/>
            <person name="Liu Y."/>
            <person name="Song Y."/>
            <person name="Tong Y."/>
            <person name="Lu Y."/>
            <person name="Yang J."/>
            <person name="Xu C."/>
            <person name="Jia M."/>
            <person name="Peters R.J."/>
            <person name="Huang L."/>
            <person name="Gao W."/>
        </authorList>
    </citation>
    <scope>NUCLEOTIDE SEQUENCE [LARGE SCALE GENOMIC DNA]</scope>
    <source>
        <strain evidence="6">cv. XIE 37</strain>
        <tissue evidence="5">Leaf</tissue>
    </source>
</reference>
<name>A0A7J7CN77_TRIWF</name>
<dbReference type="EMBL" id="JAAARO010000015">
    <property type="protein sequence ID" value="KAF5735386.1"/>
    <property type="molecule type" value="Genomic_DNA"/>
</dbReference>
<dbReference type="Pfam" id="PF09262">
    <property type="entry name" value="PEX-1N"/>
    <property type="match status" value="1"/>
</dbReference>
<dbReference type="GO" id="GO:0005524">
    <property type="term" value="F:ATP binding"/>
    <property type="evidence" value="ECO:0007669"/>
    <property type="project" value="UniProtKB-KW"/>
</dbReference>
<evidence type="ECO:0000256" key="1">
    <source>
        <dbReference type="ARBA" id="ARBA00022741"/>
    </source>
</evidence>
<dbReference type="InterPro" id="IPR009010">
    <property type="entry name" value="Asp_de-COase-like_dom_sf"/>
</dbReference>
<keyword evidence="6" id="KW-1185">Reference proteome</keyword>
<evidence type="ECO:0000313" key="6">
    <source>
        <dbReference type="Proteomes" id="UP000593562"/>
    </source>
</evidence>
<evidence type="ECO:0000313" key="5">
    <source>
        <dbReference type="EMBL" id="KAF5735386.1"/>
    </source>
</evidence>
<accession>A0A7J7CN77</accession>
<keyword evidence="1" id="KW-0547">Nucleotide-binding</keyword>
<proteinExistence type="predicted"/>
<organism evidence="5 6">
    <name type="scientific">Tripterygium wilfordii</name>
    <name type="common">Thunder God vine</name>
    <dbReference type="NCBI Taxonomy" id="458696"/>
    <lineage>
        <taxon>Eukaryota</taxon>
        <taxon>Viridiplantae</taxon>
        <taxon>Streptophyta</taxon>
        <taxon>Embryophyta</taxon>
        <taxon>Tracheophyta</taxon>
        <taxon>Spermatophyta</taxon>
        <taxon>Magnoliopsida</taxon>
        <taxon>eudicotyledons</taxon>
        <taxon>Gunneridae</taxon>
        <taxon>Pentapetalae</taxon>
        <taxon>rosids</taxon>
        <taxon>fabids</taxon>
        <taxon>Celastrales</taxon>
        <taxon>Celastraceae</taxon>
        <taxon>Tripterygium</taxon>
    </lineage>
</organism>
<gene>
    <name evidence="5" type="ORF">HS088_TW15G00888</name>
</gene>
<dbReference type="Proteomes" id="UP000593562">
    <property type="component" value="Unassembled WGS sequence"/>
</dbReference>
<evidence type="ECO:0000256" key="2">
    <source>
        <dbReference type="ARBA" id="ARBA00022840"/>
    </source>
</evidence>
<dbReference type="InterPro" id="IPR015342">
    <property type="entry name" value="PEX1-N_C-lobe"/>
</dbReference>
<dbReference type="InParanoid" id="A0A7J7CN77"/>
<protein>
    <submittedName>
        <fullName evidence="5">Putative peroxisome biogenesis factor</fullName>
    </submittedName>
</protein>
<keyword evidence="2" id="KW-0067">ATP-binding</keyword>
<dbReference type="GO" id="GO:0005777">
    <property type="term" value="C:peroxisome"/>
    <property type="evidence" value="ECO:0007669"/>
    <property type="project" value="InterPro"/>
</dbReference>
<evidence type="ECO:0000259" key="4">
    <source>
        <dbReference type="Pfam" id="PF09262"/>
    </source>
</evidence>
<dbReference type="GO" id="GO:0007031">
    <property type="term" value="P:peroxisome organization"/>
    <property type="evidence" value="ECO:0007669"/>
    <property type="project" value="InterPro"/>
</dbReference>
<dbReference type="SUPFAM" id="SSF50692">
    <property type="entry name" value="ADC-like"/>
    <property type="match status" value="1"/>
</dbReference>
<comment type="caution">
    <text evidence="5">The sequence shown here is derived from an EMBL/GenBank/DDBJ whole genome shotgun (WGS) entry which is preliminary data.</text>
</comment>
<dbReference type="AlphaFoldDB" id="A0A7J7CN77"/>
<dbReference type="SUPFAM" id="SSF54585">
    <property type="entry name" value="Cdc48 domain 2-like"/>
    <property type="match status" value="1"/>
</dbReference>
<feature type="compositionally biased region" description="Basic and acidic residues" evidence="3">
    <location>
        <begin position="249"/>
        <end position="258"/>
    </location>
</feature>
<dbReference type="Gene3D" id="3.10.330.10">
    <property type="match status" value="1"/>
</dbReference>
<dbReference type="FunFam" id="3.10.330.10:FF:000006">
    <property type="entry name" value="Peroxisome biogenesis factor 1"/>
    <property type="match status" value="1"/>
</dbReference>
<dbReference type="InterPro" id="IPR029067">
    <property type="entry name" value="CDC48_domain_2-like_sf"/>
</dbReference>
<sequence length="559" mass="62420">MEFEVSHVGGIENCYASLPLQLIQTLESTCSGSLPQVLCLELRSLSNDGKWVMAWSGAISSSSVIEVAQQFAECISLPDHRTVQVRAISNVPKATLVTIEPHSEDDWEVLELNAEHAEAAILNQVCVVHEGMRFPLWLHGRTIATFLVVSTFPKNVVVQLGPGSEFAVAPKRRMEKVNKYRRFIQKSDVKGVELGVVLTTVAYVHPETAKKYSLDALQLVSMVPRLSSKESIKTNYDDVSRTKNNSTPKEADNEPLTGKKESRQVIVRILVSDSVAKGHVMIAQPLRLYLRAGLHSWDGKALEKSGLEVLENLKSRKSGSILQQHRMDIVNWSVHDKVLAALGYDSTCEKNDETEFQRENRKGLQCLLHAWFLAQLDAISSYPGISDSLIVGNETLIQFEVRGWDLVSSAKVEVSSDSNSLINRNKTSEEPVELLYVMTISEDLQPGGKVVGYKFTFERNSDKLQGLDLLAEKLKFGEPISLYTVKDRKPAKSSSNISSLNWMGTSTSDVINSRNNGPVISFIWDVVQYLQPSTPWTCFDIWTSWFWKDCISKSSSKIP</sequence>